<dbReference type="Proteomes" id="UP000318017">
    <property type="component" value="Chromosome"/>
</dbReference>
<gene>
    <name evidence="2" type="ORF">Q31a_03750</name>
</gene>
<dbReference type="PANTHER" id="PTHR47799:SF1">
    <property type="entry name" value="OMEGA-AMIDASE YAFV"/>
    <property type="match status" value="1"/>
</dbReference>
<dbReference type="PANTHER" id="PTHR47799">
    <property type="entry name" value="OMEGA-AMIDASE YAFV"/>
    <property type="match status" value="1"/>
</dbReference>
<keyword evidence="3" id="KW-1185">Reference proteome</keyword>
<dbReference type="Gene3D" id="3.60.110.10">
    <property type="entry name" value="Carbon-nitrogen hydrolase"/>
    <property type="match status" value="1"/>
</dbReference>
<sequence>MTNLSVVSVQMDMAWQDIEANYAKARALLAASSIAPGSLIVFPEMFATGFSMNLSVTAQDSSRASEALLRELAAEYDCAVMGGVVGPVSDGMATNEAVVFSPAGQELVRYVKQKPFSMSGEDKKYRAGSQFATFQWQGVTVSPFICYDLRFPELFRLPVAAGAELIVVIACWPSVRSEHWVRLLQARAIENLAAVVGVNRSGAEPNLKFDGRSTAFDQQGVQLFEAAAEEQVVTANIDVAAVREWRESFPALRDMQL</sequence>
<evidence type="ECO:0000259" key="1">
    <source>
        <dbReference type="PROSITE" id="PS50263"/>
    </source>
</evidence>
<dbReference type="OrthoDB" id="2826359at2"/>
<dbReference type="PROSITE" id="PS50263">
    <property type="entry name" value="CN_HYDROLASE"/>
    <property type="match status" value="1"/>
</dbReference>
<dbReference type="KEGG" id="ahel:Q31a_03750"/>
<dbReference type="InterPro" id="IPR036526">
    <property type="entry name" value="C-N_Hydrolase_sf"/>
</dbReference>
<dbReference type="GO" id="GO:0106008">
    <property type="term" value="F:2-oxoglutaramate amidase activity"/>
    <property type="evidence" value="ECO:0007669"/>
    <property type="project" value="UniProtKB-EC"/>
</dbReference>
<dbReference type="EMBL" id="CP036298">
    <property type="protein sequence ID" value="QDV22092.1"/>
    <property type="molecule type" value="Genomic_DNA"/>
</dbReference>
<evidence type="ECO:0000313" key="2">
    <source>
        <dbReference type="EMBL" id="QDV22092.1"/>
    </source>
</evidence>
<accession>A0A518G0G1</accession>
<dbReference type="Pfam" id="PF00795">
    <property type="entry name" value="CN_hydrolase"/>
    <property type="match status" value="1"/>
</dbReference>
<dbReference type="InterPro" id="IPR052737">
    <property type="entry name" value="Omega-amidase_YafV"/>
</dbReference>
<proteinExistence type="predicted"/>
<name>A0A518G0G1_9BACT</name>
<reference evidence="2 3" key="1">
    <citation type="submission" date="2019-02" db="EMBL/GenBank/DDBJ databases">
        <title>Deep-cultivation of Planctomycetes and their phenomic and genomic characterization uncovers novel biology.</title>
        <authorList>
            <person name="Wiegand S."/>
            <person name="Jogler M."/>
            <person name="Boedeker C."/>
            <person name="Pinto D."/>
            <person name="Vollmers J."/>
            <person name="Rivas-Marin E."/>
            <person name="Kohn T."/>
            <person name="Peeters S.H."/>
            <person name="Heuer A."/>
            <person name="Rast P."/>
            <person name="Oberbeckmann S."/>
            <person name="Bunk B."/>
            <person name="Jeske O."/>
            <person name="Meyerdierks A."/>
            <person name="Storesund J.E."/>
            <person name="Kallscheuer N."/>
            <person name="Luecker S."/>
            <person name="Lage O.M."/>
            <person name="Pohl T."/>
            <person name="Merkel B.J."/>
            <person name="Hornburger P."/>
            <person name="Mueller R.-W."/>
            <person name="Bruemmer F."/>
            <person name="Labrenz M."/>
            <person name="Spormann A.M."/>
            <person name="Op den Camp H."/>
            <person name="Overmann J."/>
            <person name="Amann R."/>
            <person name="Jetten M.S.M."/>
            <person name="Mascher T."/>
            <person name="Medema M.H."/>
            <person name="Devos D.P."/>
            <person name="Kaster A.-K."/>
            <person name="Ovreas L."/>
            <person name="Rohde M."/>
            <person name="Galperin M.Y."/>
            <person name="Jogler C."/>
        </authorList>
    </citation>
    <scope>NUCLEOTIDE SEQUENCE [LARGE SCALE GENOMIC DNA]</scope>
    <source>
        <strain evidence="2 3">Q31a</strain>
    </source>
</reference>
<dbReference type="InterPro" id="IPR003010">
    <property type="entry name" value="C-N_Hydrolase"/>
</dbReference>
<dbReference type="AlphaFoldDB" id="A0A518G0G1"/>
<keyword evidence="2" id="KW-0378">Hydrolase</keyword>
<feature type="domain" description="CN hydrolase" evidence="1">
    <location>
        <begin position="4"/>
        <end position="239"/>
    </location>
</feature>
<dbReference type="GO" id="GO:0050152">
    <property type="term" value="F:omega-amidase activity"/>
    <property type="evidence" value="ECO:0007669"/>
    <property type="project" value="TreeGrafter"/>
</dbReference>
<dbReference type="RefSeq" id="WP_145073089.1">
    <property type="nucleotide sequence ID" value="NZ_CP036298.1"/>
</dbReference>
<dbReference type="EC" id="3.5.1.111" evidence="2"/>
<protein>
    <submittedName>
        <fullName evidence="2">2-oxoglutaramate amidase</fullName>
        <ecNumber evidence="2">3.5.1.111</ecNumber>
    </submittedName>
</protein>
<organism evidence="2 3">
    <name type="scientific">Aureliella helgolandensis</name>
    <dbReference type="NCBI Taxonomy" id="2527968"/>
    <lineage>
        <taxon>Bacteria</taxon>
        <taxon>Pseudomonadati</taxon>
        <taxon>Planctomycetota</taxon>
        <taxon>Planctomycetia</taxon>
        <taxon>Pirellulales</taxon>
        <taxon>Pirellulaceae</taxon>
        <taxon>Aureliella</taxon>
    </lineage>
</organism>
<evidence type="ECO:0000313" key="3">
    <source>
        <dbReference type="Proteomes" id="UP000318017"/>
    </source>
</evidence>
<dbReference type="SUPFAM" id="SSF56317">
    <property type="entry name" value="Carbon-nitrogen hydrolase"/>
    <property type="match status" value="1"/>
</dbReference>